<feature type="non-terminal residue" evidence="2">
    <location>
        <position position="1"/>
    </location>
</feature>
<organism evidence="2 3">
    <name type="scientific">Meganyctiphanes norvegica</name>
    <name type="common">Northern krill</name>
    <name type="synonym">Thysanopoda norvegica</name>
    <dbReference type="NCBI Taxonomy" id="48144"/>
    <lineage>
        <taxon>Eukaryota</taxon>
        <taxon>Metazoa</taxon>
        <taxon>Ecdysozoa</taxon>
        <taxon>Arthropoda</taxon>
        <taxon>Crustacea</taxon>
        <taxon>Multicrustacea</taxon>
        <taxon>Malacostraca</taxon>
        <taxon>Eumalacostraca</taxon>
        <taxon>Eucarida</taxon>
        <taxon>Euphausiacea</taxon>
        <taxon>Euphausiidae</taxon>
        <taxon>Meganyctiphanes</taxon>
    </lineage>
</organism>
<dbReference type="InterPro" id="IPR006917">
    <property type="entry name" value="SOUL_heme-bd"/>
</dbReference>
<accession>A0AAV2RXV6</accession>
<dbReference type="AlphaFoldDB" id="A0AAV2RXV6"/>
<gene>
    <name evidence="2" type="ORF">MNOR_LOCUS29426</name>
</gene>
<dbReference type="PANTHER" id="PTHR11220:SF1">
    <property type="entry name" value="HEME-BINDING PROTEIN 2"/>
    <property type="match status" value="1"/>
</dbReference>
<dbReference type="SUPFAM" id="SSF55136">
    <property type="entry name" value="Probable bacterial effector-binding domain"/>
    <property type="match status" value="1"/>
</dbReference>
<proteinExistence type="inferred from homology"/>
<evidence type="ECO:0000256" key="1">
    <source>
        <dbReference type="ARBA" id="ARBA00009817"/>
    </source>
</evidence>
<comment type="caution">
    <text evidence="2">The sequence shown here is derived from an EMBL/GenBank/DDBJ whole genome shotgun (WGS) entry which is preliminary data.</text>
</comment>
<dbReference type="Pfam" id="PF04832">
    <property type="entry name" value="SOUL"/>
    <property type="match status" value="1"/>
</dbReference>
<evidence type="ECO:0000313" key="2">
    <source>
        <dbReference type="EMBL" id="CAL4144097.1"/>
    </source>
</evidence>
<name>A0AAV2RXV6_MEGNR</name>
<dbReference type="EMBL" id="CAXKWB010034073">
    <property type="protein sequence ID" value="CAL4144097.1"/>
    <property type="molecule type" value="Genomic_DNA"/>
</dbReference>
<protein>
    <recommendedName>
        <fullName evidence="4">Heme-binding protein 2</fullName>
    </recommendedName>
</protein>
<dbReference type="Proteomes" id="UP001497623">
    <property type="component" value="Unassembled WGS sequence"/>
</dbReference>
<evidence type="ECO:0000313" key="3">
    <source>
        <dbReference type="Proteomes" id="UP001497623"/>
    </source>
</evidence>
<sequence length="103" mass="11742">GPVESEFNFTMSFLIPEVLISNTPVPSNSKVFIEERPDLPSVLVRQFPGFAHDGDFIREADKLESDLRAAGEEDIDLETCYLVGYDGPYTIVDRRNEVWFTRN</sequence>
<reference evidence="2 3" key="1">
    <citation type="submission" date="2024-05" db="EMBL/GenBank/DDBJ databases">
        <authorList>
            <person name="Wallberg A."/>
        </authorList>
    </citation>
    <scope>NUCLEOTIDE SEQUENCE [LARGE SCALE GENOMIC DNA]</scope>
</reference>
<dbReference type="InterPro" id="IPR011256">
    <property type="entry name" value="Reg_factor_effector_dom_sf"/>
</dbReference>
<dbReference type="Gene3D" id="3.20.80.10">
    <property type="entry name" value="Regulatory factor, effector binding domain"/>
    <property type="match status" value="1"/>
</dbReference>
<dbReference type="PANTHER" id="PTHR11220">
    <property type="entry name" value="HEME-BINDING PROTEIN-RELATED"/>
    <property type="match status" value="1"/>
</dbReference>
<keyword evidence="3" id="KW-1185">Reference proteome</keyword>
<comment type="similarity">
    <text evidence="1">Belongs to the HEBP family.</text>
</comment>
<evidence type="ECO:0008006" key="4">
    <source>
        <dbReference type="Google" id="ProtNLM"/>
    </source>
</evidence>